<name>A0A5A8DW55_CAFRO</name>
<comment type="caution">
    <text evidence="2">The sequence shown here is derived from an EMBL/GenBank/DDBJ whole genome shotgun (WGS) entry which is preliminary data.</text>
</comment>
<dbReference type="PANTHER" id="PTHR44749:SF1">
    <property type="entry name" value="TETRATRICOPEPTIDE-LIKE HELICAL DOMAIN-CONTAINING PROTEIN"/>
    <property type="match status" value="1"/>
</dbReference>
<protein>
    <submittedName>
        <fullName evidence="2">Uncharacterized protein</fullName>
    </submittedName>
</protein>
<dbReference type="InterPro" id="IPR044650">
    <property type="entry name" value="SRFR1-like"/>
</dbReference>
<evidence type="ECO:0000313" key="2">
    <source>
        <dbReference type="EMBL" id="KAA0169449.1"/>
    </source>
</evidence>
<dbReference type="SUPFAM" id="SSF48452">
    <property type="entry name" value="TPR-like"/>
    <property type="match status" value="1"/>
</dbReference>
<dbReference type="EMBL" id="VLTL01000022">
    <property type="protein sequence ID" value="KAA0169449.1"/>
    <property type="molecule type" value="Genomic_DNA"/>
</dbReference>
<dbReference type="InterPro" id="IPR011990">
    <property type="entry name" value="TPR-like_helical_dom_sf"/>
</dbReference>
<evidence type="ECO:0000256" key="1">
    <source>
        <dbReference type="SAM" id="MobiDB-lite"/>
    </source>
</evidence>
<reference evidence="2 3" key="1">
    <citation type="submission" date="2019-07" db="EMBL/GenBank/DDBJ databases">
        <title>Genomes of Cafeteria roenbergensis.</title>
        <authorList>
            <person name="Fischer M.G."/>
            <person name="Hackl T."/>
            <person name="Roman M."/>
        </authorList>
    </citation>
    <scope>NUCLEOTIDE SEQUENCE [LARGE SCALE GENOMIC DNA]</scope>
    <source>
        <strain evidence="2 3">RCC970-E3</strain>
    </source>
</reference>
<accession>A0A5A8DW55</accession>
<dbReference type="GO" id="GO:0045892">
    <property type="term" value="P:negative regulation of DNA-templated transcription"/>
    <property type="evidence" value="ECO:0007669"/>
    <property type="project" value="InterPro"/>
</dbReference>
<evidence type="ECO:0000313" key="3">
    <source>
        <dbReference type="Proteomes" id="UP000324907"/>
    </source>
</evidence>
<sequence>MAECSPQSAGEDGEPALSGGGPDPRLARAAALLLAGQAPKASQLLSALIKERGPTALALCSRAQAHLANDLPRRALKDCDSGIALDPGLLGLYDVQGSAFEARKLLARSRASLEARGPGPVAPAPGDSWARNEVGVQSATALSDDGVFAIMVKTAGALVLTPAGSRAVDWATEGSAAAATAAPQHPGTPGGRPARTAGPASGAALASARVLAACPAGYHPLCWRDVVDVAVQWRQLSEPFDPVFWIDGLTPRAFAAGFGLQTPLLQGQSRVQRYVPYLDRAVSVAVRAVCEGEALTEEERRSASQSKSLASLARAIGGRDFFIVTD</sequence>
<feature type="region of interest" description="Disordered" evidence="1">
    <location>
        <begin position="1"/>
        <end position="22"/>
    </location>
</feature>
<organism evidence="2 3">
    <name type="scientific">Cafeteria roenbergensis</name>
    <name type="common">Marine flagellate</name>
    <dbReference type="NCBI Taxonomy" id="33653"/>
    <lineage>
        <taxon>Eukaryota</taxon>
        <taxon>Sar</taxon>
        <taxon>Stramenopiles</taxon>
        <taxon>Bigyra</taxon>
        <taxon>Opalozoa</taxon>
        <taxon>Bicosoecida</taxon>
        <taxon>Cafeteriaceae</taxon>
        <taxon>Cafeteria</taxon>
    </lineage>
</organism>
<proteinExistence type="predicted"/>
<dbReference type="Gene3D" id="1.25.40.10">
    <property type="entry name" value="Tetratricopeptide repeat domain"/>
    <property type="match status" value="1"/>
</dbReference>
<dbReference type="PANTHER" id="PTHR44749">
    <property type="entry name" value="SUPPRESSOR OF RPS4-RLD 1"/>
    <property type="match status" value="1"/>
</dbReference>
<dbReference type="Proteomes" id="UP000324907">
    <property type="component" value="Unassembled WGS sequence"/>
</dbReference>
<dbReference type="AlphaFoldDB" id="A0A5A8DW55"/>
<gene>
    <name evidence="2" type="ORF">FNF28_02061</name>
</gene>
<feature type="region of interest" description="Disordered" evidence="1">
    <location>
        <begin position="176"/>
        <end position="199"/>
    </location>
</feature>